<evidence type="ECO:0000256" key="5">
    <source>
        <dbReference type="SAM" id="Phobius"/>
    </source>
</evidence>
<comment type="similarity">
    <text evidence="1">Belongs to the H-rev107 family.</text>
</comment>
<dbReference type="OMA" id="NCENFAK"/>
<dbReference type="PANTHER" id="PTHR13943">
    <property type="entry name" value="HRAS-LIKE SUPPRESSOR - RELATED"/>
    <property type="match status" value="1"/>
</dbReference>
<keyword evidence="5" id="KW-0812">Transmembrane</keyword>
<proteinExistence type="inferred from homology"/>
<accession>A0A9J7MCR8</accession>
<evidence type="ECO:0000256" key="2">
    <source>
        <dbReference type="ARBA" id="ARBA00022679"/>
    </source>
</evidence>
<protein>
    <submittedName>
        <fullName evidence="8">Phospholipase A and acyltransferase 2-like</fullName>
    </submittedName>
</protein>
<keyword evidence="3" id="KW-0378">Hydrolase</keyword>
<dbReference type="RefSeq" id="XP_035698726.1">
    <property type="nucleotide sequence ID" value="XM_035842833.1"/>
</dbReference>
<evidence type="ECO:0000256" key="3">
    <source>
        <dbReference type="ARBA" id="ARBA00022801"/>
    </source>
</evidence>
<evidence type="ECO:0000256" key="1">
    <source>
        <dbReference type="ARBA" id="ARBA00007824"/>
    </source>
</evidence>
<name>A0A9J7MCR8_BRAFL</name>
<dbReference type="OrthoDB" id="10051797at2759"/>
<dbReference type="Pfam" id="PF04970">
    <property type="entry name" value="LRAT"/>
    <property type="match status" value="1"/>
</dbReference>
<keyword evidence="4" id="KW-0443">Lipid metabolism</keyword>
<dbReference type="GO" id="GO:0016410">
    <property type="term" value="F:N-acyltransferase activity"/>
    <property type="evidence" value="ECO:0000318"/>
    <property type="project" value="GO_Central"/>
</dbReference>
<evidence type="ECO:0000256" key="4">
    <source>
        <dbReference type="ARBA" id="ARBA00023098"/>
    </source>
</evidence>
<keyword evidence="5" id="KW-1133">Transmembrane helix</keyword>
<reference evidence="7" key="1">
    <citation type="journal article" date="2020" name="Nat. Ecol. Evol.">
        <title>Deeply conserved synteny resolves early events in vertebrate evolution.</title>
        <authorList>
            <person name="Simakov O."/>
            <person name="Marletaz F."/>
            <person name="Yue J.X."/>
            <person name="O'Connell B."/>
            <person name="Jenkins J."/>
            <person name="Brandt A."/>
            <person name="Calef R."/>
            <person name="Tung C.H."/>
            <person name="Huang T.K."/>
            <person name="Schmutz J."/>
            <person name="Satoh N."/>
            <person name="Yu J.K."/>
            <person name="Putnam N.H."/>
            <person name="Green R.E."/>
            <person name="Rokhsar D.S."/>
        </authorList>
    </citation>
    <scope>NUCLEOTIDE SEQUENCE [LARGE SCALE GENOMIC DNA]</scope>
    <source>
        <strain evidence="7">S238N-H82</strain>
    </source>
</reference>
<feature type="transmembrane region" description="Helical" evidence="5">
    <location>
        <begin position="152"/>
        <end position="175"/>
    </location>
</feature>
<dbReference type="GO" id="GO:0008970">
    <property type="term" value="F:phospholipase A1 activity"/>
    <property type="evidence" value="ECO:0000318"/>
    <property type="project" value="GO_Central"/>
</dbReference>
<keyword evidence="5" id="KW-0472">Membrane</keyword>
<reference evidence="8" key="2">
    <citation type="submission" date="2025-08" db="UniProtKB">
        <authorList>
            <consortium name="RefSeq"/>
        </authorList>
    </citation>
    <scope>IDENTIFICATION</scope>
    <source>
        <strain evidence="8">S238N-H82</strain>
        <tissue evidence="8">Testes</tissue>
    </source>
</reference>
<dbReference type="GO" id="GO:0004623">
    <property type="term" value="F:phospholipase A2 activity"/>
    <property type="evidence" value="ECO:0000318"/>
    <property type="project" value="GO_Central"/>
</dbReference>
<organism evidence="7 8">
    <name type="scientific">Branchiostoma floridae</name>
    <name type="common">Florida lancelet</name>
    <name type="synonym">Amphioxus</name>
    <dbReference type="NCBI Taxonomy" id="7739"/>
    <lineage>
        <taxon>Eukaryota</taxon>
        <taxon>Metazoa</taxon>
        <taxon>Chordata</taxon>
        <taxon>Cephalochordata</taxon>
        <taxon>Leptocardii</taxon>
        <taxon>Amphioxiformes</taxon>
        <taxon>Branchiostomatidae</taxon>
        <taxon>Branchiostoma</taxon>
    </lineage>
</organism>
<sequence length="178" mass="19973">MSLDFFKSLNPDERRRNNSDVYNKCVRGDLLKFYRFGYSHWGVFVSCGYVIHRTEDNGTVKIREDRFWDLAQNNLIRIGNFWDNIATPLPGWQIEERARSRLEESGYDVLFKNCENFAKWCRYDVDISGQTVSAATLSSSLITAGAATANPVVVGAGVSLGALAAGASVVSRLFFKNN</sequence>
<keyword evidence="2" id="KW-0808">Transferase</keyword>
<dbReference type="KEGG" id="bfo:118431592"/>
<dbReference type="AlphaFoldDB" id="A0A9J7MCR8"/>
<dbReference type="InterPro" id="IPR007053">
    <property type="entry name" value="LRAT_dom"/>
</dbReference>
<dbReference type="PANTHER" id="PTHR13943:SF77">
    <property type="entry name" value="LRAT DOMAIN-CONTAINING PROTEIN"/>
    <property type="match status" value="1"/>
</dbReference>
<dbReference type="PROSITE" id="PS51934">
    <property type="entry name" value="LRAT"/>
    <property type="match status" value="1"/>
</dbReference>
<gene>
    <name evidence="8" type="primary">LOC118431592</name>
</gene>
<dbReference type="GeneID" id="118431592"/>
<evidence type="ECO:0000313" key="7">
    <source>
        <dbReference type="Proteomes" id="UP000001554"/>
    </source>
</evidence>
<evidence type="ECO:0000313" key="8">
    <source>
        <dbReference type="RefSeq" id="XP_035698726.1"/>
    </source>
</evidence>
<dbReference type="GO" id="GO:0005737">
    <property type="term" value="C:cytoplasm"/>
    <property type="evidence" value="ECO:0000318"/>
    <property type="project" value="GO_Central"/>
</dbReference>
<dbReference type="Proteomes" id="UP000001554">
    <property type="component" value="Chromosome 15"/>
</dbReference>
<evidence type="ECO:0000259" key="6">
    <source>
        <dbReference type="PROSITE" id="PS51934"/>
    </source>
</evidence>
<dbReference type="GO" id="GO:0070292">
    <property type="term" value="P:N-acylphosphatidylethanolamine metabolic process"/>
    <property type="evidence" value="ECO:0000318"/>
    <property type="project" value="GO_Central"/>
</dbReference>
<dbReference type="InterPro" id="IPR051496">
    <property type="entry name" value="H-rev107_PLA/AT"/>
</dbReference>
<feature type="domain" description="LRAT" evidence="6">
    <location>
        <begin position="30"/>
        <end position="130"/>
    </location>
</feature>
<dbReference type="Gene3D" id="3.90.1720.10">
    <property type="entry name" value="endopeptidase domain like (from Nostoc punctiforme)"/>
    <property type="match status" value="1"/>
</dbReference>
<keyword evidence="7" id="KW-1185">Reference proteome</keyword>